<keyword evidence="4" id="KW-1185">Reference proteome</keyword>
<keyword evidence="2" id="KW-1133">Transmembrane helix</keyword>
<reference evidence="3" key="1">
    <citation type="submission" date="2020-09" db="EMBL/GenBank/DDBJ databases">
        <authorList>
            <person name="Kikuchi T."/>
        </authorList>
    </citation>
    <scope>NUCLEOTIDE SEQUENCE</scope>
    <source>
        <strain evidence="3">SH1</strain>
    </source>
</reference>
<dbReference type="Proteomes" id="UP000783686">
    <property type="component" value="Unassembled WGS sequence"/>
</dbReference>
<dbReference type="Proteomes" id="UP000614601">
    <property type="component" value="Unassembled WGS sequence"/>
</dbReference>
<feature type="region of interest" description="Disordered" evidence="1">
    <location>
        <begin position="256"/>
        <end position="279"/>
    </location>
</feature>
<evidence type="ECO:0000256" key="2">
    <source>
        <dbReference type="SAM" id="Phobius"/>
    </source>
</evidence>
<accession>A0A811L7J2</accession>
<organism evidence="3 4">
    <name type="scientific">Bursaphelenchus okinawaensis</name>
    <dbReference type="NCBI Taxonomy" id="465554"/>
    <lineage>
        <taxon>Eukaryota</taxon>
        <taxon>Metazoa</taxon>
        <taxon>Ecdysozoa</taxon>
        <taxon>Nematoda</taxon>
        <taxon>Chromadorea</taxon>
        <taxon>Rhabditida</taxon>
        <taxon>Tylenchina</taxon>
        <taxon>Tylenchomorpha</taxon>
        <taxon>Aphelenchoidea</taxon>
        <taxon>Aphelenchoididae</taxon>
        <taxon>Bursaphelenchus</taxon>
    </lineage>
</organism>
<evidence type="ECO:0000256" key="1">
    <source>
        <dbReference type="SAM" id="MobiDB-lite"/>
    </source>
</evidence>
<sequence length="417" mass="45177">MFLCGRFLRSEAVVMNLASAYAAISTLSILTVDDGMELCVDFYRFKVEGTTAKATKHVHCPDNSTVQGNFAEYKLDPVLKLAKHVIMPQNTEIGTVIHAGEHVVSKQKQVALSLITSGRDATFVTNFVKPLGVIQVSTSNGYVLYQVCQDDGVASYRPIVAPSDDSFRTLNRNNLQLCGLTFGHTPDGLIWESQGQCRKLVVEGKSASLKPEACPKVEKLVFSMTALKNRAASAKGELPDAEVNTTSAVLYLRPKPVTTTTTPEPTTEVSETAVSSSTTEGEVTSTVPLEPWVIVFICVVVGIAFGVLIGLGVYYKIKGKRTGRKSKKRERKPWIPSSNTKSNITSNIKSNLTSNIPANVPSSPTPEEKPQVIITRGGDLVSPEKVDENGKVIPGHVSPTYYANWPVKEHPSQLGSV</sequence>
<feature type="region of interest" description="Disordered" evidence="1">
    <location>
        <begin position="325"/>
        <end position="370"/>
    </location>
</feature>
<evidence type="ECO:0000313" key="4">
    <source>
        <dbReference type="Proteomes" id="UP000614601"/>
    </source>
</evidence>
<dbReference type="EMBL" id="CAJFCW020000005">
    <property type="protein sequence ID" value="CAG9118066.1"/>
    <property type="molecule type" value="Genomic_DNA"/>
</dbReference>
<comment type="caution">
    <text evidence="3">The sequence shown here is derived from an EMBL/GenBank/DDBJ whole genome shotgun (WGS) entry which is preliminary data.</text>
</comment>
<keyword evidence="2" id="KW-0812">Transmembrane</keyword>
<proteinExistence type="predicted"/>
<name>A0A811L7J2_9BILA</name>
<feature type="transmembrane region" description="Helical" evidence="2">
    <location>
        <begin position="292"/>
        <end position="315"/>
    </location>
</feature>
<protein>
    <submittedName>
        <fullName evidence="3">Uncharacterized protein</fullName>
    </submittedName>
</protein>
<dbReference type="AlphaFoldDB" id="A0A811L7J2"/>
<evidence type="ECO:0000313" key="3">
    <source>
        <dbReference type="EMBL" id="CAD5223506.1"/>
    </source>
</evidence>
<dbReference type="EMBL" id="CAJFDH010000005">
    <property type="protein sequence ID" value="CAD5223506.1"/>
    <property type="molecule type" value="Genomic_DNA"/>
</dbReference>
<gene>
    <name evidence="3" type="ORF">BOKJ2_LOCUS10276</name>
</gene>
<keyword evidence="2" id="KW-0472">Membrane</keyword>
<feature type="compositionally biased region" description="Low complexity" evidence="1">
    <location>
        <begin position="337"/>
        <end position="356"/>
    </location>
</feature>